<dbReference type="PROSITE" id="PS50112">
    <property type="entry name" value="PAS"/>
    <property type="match status" value="1"/>
</dbReference>
<dbReference type="CDD" id="cd17546">
    <property type="entry name" value="REC_hyHK_CKI1_RcsC-like"/>
    <property type="match status" value="1"/>
</dbReference>
<dbReference type="InterPro" id="IPR036890">
    <property type="entry name" value="HATPase_C_sf"/>
</dbReference>
<dbReference type="InterPro" id="IPR005467">
    <property type="entry name" value="His_kinase_dom"/>
</dbReference>
<dbReference type="NCBIfam" id="TIGR00229">
    <property type="entry name" value="sensory_box"/>
    <property type="match status" value="1"/>
</dbReference>
<dbReference type="Proteomes" id="UP001342314">
    <property type="component" value="Unassembled WGS sequence"/>
</dbReference>
<comment type="caution">
    <text evidence="8">The sequence shown here is derived from an EMBL/GenBank/DDBJ whole genome shotgun (WGS) entry which is preliminary data.</text>
</comment>
<evidence type="ECO:0000259" key="6">
    <source>
        <dbReference type="PROSITE" id="PS50110"/>
    </source>
</evidence>
<feature type="modified residue" description="4-aspartylphosphate" evidence="3">
    <location>
        <position position="1029"/>
    </location>
</feature>
<dbReference type="Gene3D" id="3.30.450.20">
    <property type="entry name" value="PAS domain"/>
    <property type="match status" value="2"/>
</dbReference>
<keyword evidence="1 3" id="KW-0597">Phosphoprotein</keyword>
<dbReference type="SMART" id="SM00086">
    <property type="entry name" value="PAC"/>
    <property type="match status" value="1"/>
</dbReference>
<dbReference type="PROSITE" id="PS50110">
    <property type="entry name" value="RESPONSE_REGULATORY"/>
    <property type="match status" value="1"/>
</dbReference>
<feature type="domain" description="Histidine kinase" evidence="5">
    <location>
        <begin position="711"/>
        <end position="933"/>
    </location>
</feature>
<dbReference type="SMART" id="SM00448">
    <property type="entry name" value="REC"/>
    <property type="match status" value="1"/>
</dbReference>
<dbReference type="CDD" id="cd00082">
    <property type="entry name" value="HisKA"/>
    <property type="match status" value="1"/>
</dbReference>
<dbReference type="InterPro" id="IPR003594">
    <property type="entry name" value="HATPase_dom"/>
</dbReference>
<dbReference type="PANTHER" id="PTHR45339:SF1">
    <property type="entry name" value="HYBRID SIGNAL TRANSDUCTION HISTIDINE KINASE J"/>
    <property type="match status" value="1"/>
</dbReference>
<dbReference type="SMART" id="SM00387">
    <property type="entry name" value="HATPase_c"/>
    <property type="match status" value="1"/>
</dbReference>
<dbReference type="AlphaFoldDB" id="A0AAV5GI13"/>
<dbReference type="InterPro" id="IPR036097">
    <property type="entry name" value="HisK_dim/P_sf"/>
</dbReference>
<feature type="compositionally biased region" description="Low complexity" evidence="4">
    <location>
        <begin position="191"/>
        <end position="220"/>
    </location>
</feature>
<dbReference type="SMART" id="SM00388">
    <property type="entry name" value="HisKA"/>
    <property type="match status" value="1"/>
</dbReference>
<evidence type="ECO:0000256" key="2">
    <source>
        <dbReference type="ARBA" id="ARBA00023012"/>
    </source>
</evidence>
<reference evidence="8 9" key="1">
    <citation type="submission" date="2021-12" db="EMBL/GenBank/DDBJ databases">
        <title>High titer production of polyol ester of fatty acids by Rhodotorula paludigena BS15 towards product separation-free biomass refinery.</title>
        <authorList>
            <person name="Mano J."/>
            <person name="Ono H."/>
            <person name="Tanaka T."/>
            <person name="Naito K."/>
            <person name="Sushida H."/>
            <person name="Ike M."/>
            <person name="Tokuyasu K."/>
            <person name="Kitaoka M."/>
        </authorList>
    </citation>
    <scope>NUCLEOTIDE SEQUENCE [LARGE SCALE GENOMIC DNA]</scope>
    <source>
        <strain evidence="8 9">BS15</strain>
    </source>
</reference>
<gene>
    <name evidence="8" type="ORF">Rhopal_005326-T1</name>
</gene>
<dbReference type="InterPro" id="IPR013655">
    <property type="entry name" value="PAS_fold_3"/>
</dbReference>
<dbReference type="InterPro" id="IPR000014">
    <property type="entry name" value="PAS"/>
</dbReference>
<dbReference type="PROSITE" id="PS50109">
    <property type="entry name" value="HIS_KIN"/>
    <property type="match status" value="1"/>
</dbReference>
<dbReference type="SUPFAM" id="SSF55874">
    <property type="entry name" value="ATPase domain of HSP90 chaperone/DNA topoisomerase II/histidine kinase"/>
    <property type="match status" value="1"/>
</dbReference>
<dbReference type="CDD" id="cd16922">
    <property type="entry name" value="HATPase_EvgS-ArcB-TorS-like"/>
    <property type="match status" value="1"/>
</dbReference>
<feature type="region of interest" description="Disordered" evidence="4">
    <location>
        <begin position="346"/>
        <end position="399"/>
    </location>
</feature>
<organism evidence="8 9">
    <name type="scientific">Rhodotorula paludigena</name>
    <dbReference type="NCBI Taxonomy" id="86838"/>
    <lineage>
        <taxon>Eukaryota</taxon>
        <taxon>Fungi</taxon>
        <taxon>Dikarya</taxon>
        <taxon>Basidiomycota</taxon>
        <taxon>Pucciniomycotina</taxon>
        <taxon>Microbotryomycetes</taxon>
        <taxon>Sporidiobolales</taxon>
        <taxon>Sporidiobolaceae</taxon>
        <taxon>Rhodotorula</taxon>
    </lineage>
</organism>
<dbReference type="InterPro" id="IPR003661">
    <property type="entry name" value="HisK_dim/P_dom"/>
</dbReference>
<dbReference type="SUPFAM" id="SSF52172">
    <property type="entry name" value="CheY-like"/>
    <property type="match status" value="1"/>
</dbReference>
<dbReference type="SUPFAM" id="SSF55785">
    <property type="entry name" value="PYP-like sensor domain (PAS domain)"/>
    <property type="match status" value="1"/>
</dbReference>
<keyword evidence="2" id="KW-0902">Two-component regulatory system</keyword>
<evidence type="ECO:0008006" key="10">
    <source>
        <dbReference type="Google" id="ProtNLM"/>
    </source>
</evidence>
<evidence type="ECO:0000313" key="8">
    <source>
        <dbReference type="EMBL" id="GJN92296.1"/>
    </source>
</evidence>
<dbReference type="InterPro" id="IPR011006">
    <property type="entry name" value="CheY-like_superfamily"/>
</dbReference>
<dbReference type="InterPro" id="IPR001789">
    <property type="entry name" value="Sig_transdc_resp-reg_receiver"/>
</dbReference>
<feature type="domain" description="Response regulatory" evidence="6">
    <location>
        <begin position="980"/>
        <end position="1098"/>
    </location>
</feature>
<evidence type="ECO:0000313" key="9">
    <source>
        <dbReference type="Proteomes" id="UP001342314"/>
    </source>
</evidence>
<dbReference type="PRINTS" id="PR00344">
    <property type="entry name" value="BCTRLSENSOR"/>
</dbReference>
<accession>A0AAV5GI13</accession>
<evidence type="ECO:0000256" key="1">
    <source>
        <dbReference type="ARBA" id="ARBA00022553"/>
    </source>
</evidence>
<feature type="region of interest" description="Disordered" evidence="4">
    <location>
        <begin position="150"/>
        <end position="232"/>
    </location>
</feature>
<feature type="domain" description="PAS" evidence="7">
    <location>
        <begin position="424"/>
        <end position="495"/>
    </location>
</feature>
<dbReference type="PANTHER" id="PTHR45339">
    <property type="entry name" value="HYBRID SIGNAL TRANSDUCTION HISTIDINE KINASE J"/>
    <property type="match status" value="1"/>
</dbReference>
<dbReference type="EMBL" id="BQKY01000011">
    <property type="protein sequence ID" value="GJN92296.1"/>
    <property type="molecule type" value="Genomic_DNA"/>
</dbReference>
<keyword evidence="9" id="KW-1185">Reference proteome</keyword>
<evidence type="ECO:0000256" key="4">
    <source>
        <dbReference type="SAM" id="MobiDB-lite"/>
    </source>
</evidence>
<dbReference type="Pfam" id="PF02518">
    <property type="entry name" value="HATPase_c"/>
    <property type="match status" value="1"/>
</dbReference>
<dbReference type="InterPro" id="IPR001610">
    <property type="entry name" value="PAC"/>
</dbReference>
<dbReference type="Gene3D" id="1.10.287.130">
    <property type="match status" value="1"/>
</dbReference>
<protein>
    <recommendedName>
        <fullName evidence="10">Histidine kinase</fullName>
    </recommendedName>
</protein>
<proteinExistence type="predicted"/>
<feature type="compositionally biased region" description="Low complexity" evidence="4">
    <location>
        <begin position="260"/>
        <end position="287"/>
    </location>
</feature>
<dbReference type="GO" id="GO:0000155">
    <property type="term" value="F:phosphorelay sensor kinase activity"/>
    <property type="evidence" value="ECO:0007669"/>
    <property type="project" value="InterPro"/>
</dbReference>
<feature type="compositionally biased region" description="Low complexity" evidence="4">
    <location>
        <begin position="384"/>
        <end position="399"/>
    </location>
</feature>
<dbReference type="InterPro" id="IPR035965">
    <property type="entry name" value="PAS-like_dom_sf"/>
</dbReference>
<feature type="region of interest" description="Disordered" evidence="4">
    <location>
        <begin position="256"/>
        <end position="318"/>
    </location>
</feature>
<evidence type="ECO:0000259" key="5">
    <source>
        <dbReference type="PROSITE" id="PS50109"/>
    </source>
</evidence>
<dbReference type="Pfam" id="PF00512">
    <property type="entry name" value="HisKA"/>
    <property type="match status" value="1"/>
</dbReference>
<dbReference type="SUPFAM" id="SSF47384">
    <property type="entry name" value="Homodimeric domain of signal transducing histidine kinase"/>
    <property type="match status" value="1"/>
</dbReference>
<dbReference type="Pfam" id="PF08447">
    <property type="entry name" value="PAS_3"/>
    <property type="match status" value="1"/>
</dbReference>
<dbReference type="CDD" id="cd00130">
    <property type="entry name" value="PAS"/>
    <property type="match status" value="1"/>
</dbReference>
<dbReference type="Gene3D" id="3.40.50.2300">
    <property type="match status" value="1"/>
</dbReference>
<dbReference type="FunFam" id="3.30.565.10:FF:000010">
    <property type="entry name" value="Sensor histidine kinase RcsC"/>
    <property type="match status" value="1"/>
</dbReference>
<dbReference type="InterPro" id="IPR004358">
    <property type="entry name" value="Sig_transdc_His_kin-like_C"/>
</dbReference>
<dbReference type="Gene3D" id="3.30.565.10">
    <property type="entry name" value="Histidine kinase-like ATPase, C-terminal domain"/>
    <property type="match status" value="1"/>
</dbReference>
<evidence type="ECO:0000259" key="7">
    <source>
        <dbReference type="PROSITE" id="PS50112"/>
    </source>
</evidence>
<sequence length="1108" mass="119535">MALPPALAAFEQLAVVSFDSSSLRLTSCTQAARALLGFDAVHSDDDRVSAELVLATGAPVQGAGDDRDADVRSKLHDLARRTSELQWGDSLVLEYWAHRGGCRTLERADALVSLSSSSSPSSPRDSAPPAPAHAAFSILFLRPASTATDASSFQSSADSRHDSRSPRSLFRSASDIPAPSTRTLDLPSPPLSARSLAASSSASAQHSVASDSTSSGSSSSIRRTKRVVTGDERAKIPLNADLTSMLQHATRGLVAHPAGSSFAPRSPSISSAYSTETDSSSVPAEAPVSPPWGVNDTQSHAHNPSAPTSASADASAARARLPPPIRDLIDRRPSLDASILDLSARLERNAGTARPRMPDSDDARSAPPSSSGDETPPSRPDMPASRVSGGSVASAASLAGSAGQDPAAAKASEANARDVRLPLTLTQLTNIIEAMPHMAFIADNVGQVQWLNAAWYRYTGQDSSYNLSFAEWAALFHPDDLQEVLPIYLGGVQAGHDFSFEYRVKGADGQLRWHVCQGRPWRNEAGEIESWYGNIMNVDDLIRNRHDALLIKERTKAVLEGSELTLLTIDPNYRITFFEGRIPPFTLKGDPPSIVGEYLEDLCANEDLKAAVRRIIEGEETVATLQTETIDDKGTLHHRYRLVPLRGDPAIPSTHPDARAITGCILVGVDVTERVVAENALEKSRRESADLAAAELAAREANRLKTEFLTTISHEIRTPIAGILGICELLLADSGRLSEDQRTLVEKAVRSGEILLDLVGAVLDVRKVETGELTLEAAPFSLADALMDARLFSVIAQKKGLEFVEDFGETYEGTLLGDRLRLRQVLVNALGNSVKFTREGSVTLRCHQLFEDDSRVVIRFVVDDTGVGIGADVLPTLFRPFKQASAGTAREYGGSGLGLTIAKNLVELMGGTIGLTSQLGKGSRMTITIPFTKAPLSDVVDFVGTVRPLLPGDTAGASEAQHLERGVERERKTRRPEDVRILLAEDNELIREIVTRTLRKARFVVDAVEDGRRCIEQVQKEDYSVVLMDGQMPGMDGYEATKTLRASHDPRIRNLRIIALTASAIAGDRERCIESGMNSYLAKPVRAKELEAAIWKQVELAEQRDTTP</sequence>
<evidence type="ECO:0000256" key="3">
    <source>
        <dbReference type="PROSITE-ProRule" id="PRU00169"/>
    </source>
</evidence>
<name>A0AAV5GI13_9BASI</name>
<dbReference type="Pfam" id="PF00072">
    <property type="entry name" value="Response_reg"/>
    <property type="match status" value="1"/>
</dbReference>
<feature type="compositionally biased region" description="Low complexity" evidence="4">
    <location>
        <begin position="304"/>
        <end position="318"/>
    </location>
</feature>